<accession>A0ABZ2MBX8</accession>
<dbReference type="Proteomes" id="UP001370348">
    <property type="component" value="Chromosome"/>
</dbReference>
<dbReference type="PROSITE" id="PS51257">
    <property type="entry name" value="PROKAR_LIPOPROTEIN"/>
    <property type="match status" value="1"/>
</dbReference>
<sequence>MNRSIANIFALIALAACSENASNAPPGGDADGGNADAHGGHGDARPDSGADSYGPWEDPPAYYARFPRGLPSDPSFFPIAVWLQNPDQAANYAAIGVNHFVGLWEGPTDAQLTKLAKVPMPVLCDQNGVGLAHVNDPTVHGWLHDDEPDNAQPDGRGGYGPCIAPETIVQRYEGFRKADPTHPVFLNLGQGVASPTWVGRGSCSGHDEHYPKYAEGADIVSFDVYPVNSYDGDLGLVARGVDRLRAWAKYKKPVWNWIETTGYNEPKGRPTPAQIKAEVWMSIVHGSMGIGYFVHILKPNVNERGLLDDPENKAAVSAINAQIRALAPVLNTPPVIRALDVVSSDTKVPVDTLMKRHGGATYVFAVAMKNAKTTATFTVRGVAPSAKAEVLGENRTISLANGVFQDAFDGYGVHLYKVQ</sequence>
<name>A0ABZ2MBX8_9BACT</name>
<dbReference type="Gene3D" id="3.20.20.80">
    <property type="entry name" value="Glycosidases"/>
    <property type="match status" value="1"/>
</dbReference>
<dbReference type="InterPro" id="IPR017853">
    <property type="entry name" value="GH"/>
</dbReference>
<dbReference type="RefSeq" id="WP_394829617.1">
    <property type="nucleotide sequence ID" value="NZ_CP089984.1"/>
</dbReference>
<proteinExistence type="predicted"/>
<evidence type="ECO:0000313" key="4">
    <source>
        <dbReference type="Proteomes" id="UP001370348"/>
    </source>
</evidence>
<feature type="compositionally biased region" description="Basic and acidic residues" evidence="1">
    <location>
        <begin position="38"/>
        <end position="48"/>
    </location>
</feature>
<reference evidence="3 4" key="1">
    <citation type="submission" date="2021-12" db="EMBL/GenBank/DDBJ databases">
        <title>Discovery of the Pendulisporaceae a myxobacterial family with distinct sporulation behavior and unique specialized metabolism.</title>
        <authorList>
            <person name="Garcia R."/>
            <person name="Popoff A."/>
            <person name="Bader C.D."/>
            <person name="Loehr J."/>
            <person name="Walesch S."/>
            <person name="Walt C."/>
            <person name="Boldt J."/>
            <person name="Bunk B."/>
            <person name="Haeckl F.J.F.P.J."/>
            <person name="Gunesch A.P."/>
            <person name="Birkelbach J."/>
            <person name="Nuebel U."/>
            <person name="Pietschmann T."/>
            <person name="Bach T."/>
            <person name="Mueller R."/>
        </authorList>
    </citation>
    <scope>NUCLEOTIDE SEQUENCE [LARGE SCALE GENOMIC DNA]</scope>
    <source>
        <strain evidence="3 4">MSr11954</strain>
    </source>
</reference>
<evidence type="ECO:0000256" key="2">
    <source>
        <dbReference type="SAM" id="SignalP"/>
    </source>
</evidence>
<feature type="chain" id="PRO_5045113254" description="Glycoside hydrolase family 42 N-terminal domain-containing protein" evidence="2">
    <location>
        <begin position="22"/>
        <end position="419"/>
    </location>
</feature>
<organism evidence="3 4">
    <name type="scientific">Pendulispora albinea</name>
    <dbReference type="NCBI Taxonomy" id="2741071"/>
    <lineage>
        <taxon>Bacteria</taxon>
        <taxon>Pseudomonadati</taxon>
        <taxon>Myxococcota</taxon>
        <taxon>Myxococcia</taxon>
        <taxon>Myxococcales</taxon>
        <taxon>Sorangiineae</taxon>
        <taxon>Pendulisporaceae</taxon>
        <taxon>Pendulispora</taxon>
    </lineage>
</organism>
<evidence type="ECO:0000256" key="1">
    <source>
        <dbReference type="SAM" id="MobiDB-lite"/>
    </source>
</evidence>
<feature type="region of interest" description="Disordered" evidence="1">
    <location>
        <begin position="23"/>
        <end position="56"/>
    </location>
</feature>
<dbReference type="SUPFAM" id="SSF51445">
    <property type="entry name" value="(Trans)glycosidases"/>
    <property type="match status" value="1"/>
</dbReference>
<evidence type="ECO:0008006" key="5">
    <source>
        <dbReference type="Google" id="ProtNLM"/>
    </source>
</evidence>
<feature type="signal peptide" evidence="2">
    <location>
        <begin position="1"/>
        <end position="21"/>
    </location>
</feature>
<gene>
    <name evidence="3" type="ORF">LZC94_22680</name>
</gene>
<feature type="compositionally biased region" description="Low complexity" evidence="1">
    <location>
        <begin position="23"/>
        <end position="37"/>
    </location>
</feature>
<keyword evidence="4" id="KW-1185">Reference proteome</keyword>
<keyword evidence="2" id="KW-0732">Signal</keyword>
<protein>
    <recommendedName>
        <fullName evidence="5">Glycoside hydrolase family 42 N-terminal domain-containing protein</fullName>
    </recommendedName>
</protein>
<evidence type="ECO:0000313" key="3">
    <source>
        <dbReference type="EMBL" id="WXB20017.1"/>
    </source>
</evidence>
<dbReference type="EMBL" id="CP089984">
    <property type="protein sequence ID" value="WXB20017.1"/>
    <property type="molecule type" value="Genomic_DNA"/>
</dbReference>